<dbReference type="Proteomes" id="UP001221413">
    <property type="component" value="Unassembled WGS sequence"/>
</dbReference>
<feature type="compositionally biased region" description="Polar residues" evidence="12">
    <location>
        <begin position="800"/>
        <end position="818"/>
    </location>
</feature>
<dbReference type="EMBL" id="JAQGDS010000003">
    <property type="protein sequence ID" value="KAJ6262209.1"/>
    <property type="molecule type" value="Genomic_DNA"/>
</dbReference>
<dbReference type="Gene3D" id="1.10.8.10">
    <property type="entry name" value="DNA helicase RuvA subunit, C-terminal domain"/>
    <property type="match status" value="1"/>
</dbReference>
<gene>
    <name evidence="16" type="ORF">Dda_3014</name>
</gene>
<feature type="compositionally biased region" description="Polar residues" evidence="12">
    <location>
        <begin position="532"/>
        <end position="545"/>
    </location>
</feature>
<keyword evidence="7 11" id="KW-0175">Coiled coil</keyword>
<feature type="region of interest" description="Disordered" evidence="12">
    <location>
        <begin position="132"/>
        <end position="164"/>
    </location>
</feature>
<dbReference type="PROSITE" id="PS50030">
    <property type="entry name" value="UBA"/>
    <property type="match status" value="1"/>
</dbReference>
<evidence type="ECO:0000256" key="8">
    <source>
        <dbReference type="ARBA" id="ARBA00023203"/>
    </source>
</evidence>
<dbReference type="PROSITE" id="PS50031">
    <property type="entry name" value="EH"/>
    <property type="match status" value="3"/>
</dbReference>
<feature type="compositionally biased region" description="Basic and acidic residues" evidence="12">
    <location>
        <begin position="1282"/>
        <end position="1299"/>
    </location>
</feature>
<evidence type="ECO:0000256" key="4">
    <source>
        <dbReference type="ARBA" id="ARBA00011159"/>
    </source>
</evidence>
<feature type="compositionally biased region" description="Low complexity" evidence="12">
    <location>
        <begin position="136"/>
        <end position="149"/>
    </location>
</feature>
<feature type="compositionally biased region" description="Pro residues" evidence="12">
    <location>
        <begin position="276"/>
        <end position="297"/>
    </location>
</feature>
<evidence type="ECO:0000256" key="9">
    <source>
        <dbReference type="ARBA" id="ARBA00023212"/>
    </source>
</evidence>
<feature type="region of interest" description="Disordered" evidence="12">
    <location>
        <begin position="532"/>
        <end position="554"/>
    </location>
</feature>
<dbReference type="SUPFAM" id="SSF46934">
    <property type="entry name" value="UBA-like"/>
    <property type="match status" value="1"/>
</dbReference>
<dbReference type="InterPro" id="IPR011992">
    <property type="entry name" value="EF-hand-dom_pair"/>
</dbReference>
<feature type="compositionally biased region" description="Low complexity" evidence="12">
    <location>
        <begin position="851"/>
        <end position="860"/>
    </location>
</feature>
<dbReference type="SMART" id="SM00054">
    <property type="entry name" value="EFh"/>
    <property type="match status" value="3"/>
</dbReference>
<name>A0AAD6NKV4_DREDA</name>
<dbReference type="SMART" id="SM00165">
    <property type="entry name" value="UBA"/>
    <property type="match status" value="1"/>
</dbReference>
<comment type="function">
    <text evidence="10">Component of the PAN1 actin cytoskeleton-regulatory complex required for the internalization of endosomes during actin-coupled endocytosis. The complex links the site of endocytosis to the cell membrane-associated actin cytoskeleton. Mediates uptake of external molecules and vacuolar degradation of plasma membrane proteins. Plays a role in the proper organization of the cell membrane-associated actin cytoskeleton and promotes its destabilization.</text>
</comment>
<dbReference type="GO" id="GO:0005886">
    <property type="term" value="C:plasma membrane"/>
    <property type="evidence" value="ECO:0007669"/>
    <property type="project" value="UniProtKB-SubCell"/>
</dbReference>
<dbReference type="GO" id="GO:0005509">
    <property type="term" value="F:calcium ion binding"/>
    <property type="evidence" value="ECO:0007669"/>
    <property type="project" value="InterPro"/>
</dbReference>
<dbReference type="GO" id="GO:0003779">
    <property type="term" value="F:actin binding"/>
    <property type="evidence" value="ECO:0007669"/>
    <property type="project" value="UniProtKB-KW"/>
</dbReference>
<evidence type="ECO:0000313" key="16">
    <source>
        <dbReference type="EMBL" id="KAJ6262209.1"/>
    </source>
</evidence>
<keyword evidence="5" id="KW-0254">Endocytosis</keyword>
<dbReference type="PANTHER" id="PTHR11216:SF170">
    <property type="entry name" value="DYNAMIN ASSOCIATED PROTEIN 160, ISOFORM D"/>
    <property type="match status" value="1"/>
</dbReference>
<evidence type="ECO:0000259" key="15">
    <source>
        <dbReference type="PROSITE" id="PS50222"/>
    </source>
</evidence>
<reference evidence="16" key="1">
    <citation type="submission" date="2023-01" db="EMBL/GenBank/DDBJ databases">
        <title>The chitinases involved in constricting ring structure development in the nematode-trapping fungus Drechslerella dactyloides.</title>
        <authorList>
            <person name="Wang R."/>
            <person name="Zhang L."/>
            <person name="Tang P."/>
            <person name="Li S."/>
            <person name="Liang L."/>
        </authorList>
    </citation>
    <scope>NUCLEOTIDE SEQUENCE</scope>
    <source>
        <strain evidence="16">YMF1.00031</strain>
    </source>
</reference>
<feature type="region of interest" description="Disordered" evidence="12">
    <location>
        <begin position="742"/>
        <end position="896"/>
    </location>
</feature>
<feature type="region of interest" description="Disordered" evidence="12">
    <location>
        <begin position="411"/>
        <end position="509"/>
    </location>
</feature>
<feature type="compositionally biased region" description="Low complexity" evidence="12">
    <location>
        <begin position="1163"/>
        <end position="1183"/>
    </location>
</feature>
<keyword evidence="9" id="KW-0206">Cytoskeleton</keyword>
<feature type="region of interest" description="Disordered" evidence="12">
    <location>
        <begin position="263"/>
        <end position="331"/>
    </location>
</feature>
<dbReference type="GO" id="GO:0010008">
    <property type="term" value="C:endosome membrane"/>
    <property type="evidence" value="ECO:0007669"/>
    <property type="project" value="UniProtKB-SubCell"/>
</dbReference>
<feature type="domain" description="UBA" evidence="13">
    <location>
        <begin position="1411"/>
        <end position="1450"/>
    </location>
</feature>
<evidence type="ECO:0000313" key="17">
    <source>
        <dbReference type="Proteomes" id="UP001221413"/>
    </source>
</evidence>
<feature type="domain" description="EF-hand" evidence="15">
    <location>
        <begin position="372"/>
        <end position="407"/>
    </location>
</feature>
<evidence type="ECO:0000256" key="1">
    <source>
        <dbReference type="ARBA" id="ARBA00004125"/>
    </source>
</evidence>
<evidence type="ECO:0000256" key="12">
    <source>
        <dbReference type="SAM" id="MobiDB-lite"/>
    </source>
</evidence>
<feature type="domain" description="EH" evidence="14">
    <location>
        <begin position="175"/>
        <end position="265"/>
    </location>
</feature>
<dbReference type="Pfam" id="PF12763">
    <property type="entry name" value="EH"/>
    <property type="match status" value="3"/>
</dbReference>
<keyword evidence="9" id="KW-0963">Cytoplasm</keyword>
<keyword evidence="17" id="KW-1185">Reference proteome</keyword>
<feature type="compositionally biased region" description="Polar residues" evidence="12">
    <location>
        <begin position="756"/>
        <end position="770"/>
    </location>
</feature>
<proteinExistence type="predicted"/>
<feature type="compositionally biased region" description="Polar residues" evidence="12">
    <location>
        <begin position="1146"/>
        <end position="1155"/>
    </location>
</feature>
<feature type="compositionally biased region" description="Pro residues" evidence="12">
    <location>
        <begin position="314"/>
        <end position="329"/>
    </location>
</feature>
<feature type="coiled-coil region" evidence="11">
    <location>
        <begin position="569"/>
        <end position="645"/>
    </location>
</feature>
<keyword evidence="8" id="KW-0009">Actin-binding</keyword>
<feature type="compositionally biased region" description="Polar residues" evidence="12">
    <location>
        <begin position="300"/>
        <end position="313"/>
    </location>
</feature>
<feature type="domain" description="EH" evidence="14">
    <location>
        <begin position="339"/>
        <end position="432"/>
    </location>
</feature>
<evidence type="ECO:0000256" key="6">
    <source>
        <dbReference type="ARBA" id="ARBA00022753"/>
    </source>
</evidence>
<dbReference type="PANTHER" id="PTHR11216">
    <property type="entry name" value="EH DOMAIN"/>
    <property type="match status" value="1"/>
</dbReference>
<dbReference type="PROSITE" id="PS50222">
    <property type="entry name" value="EF_HAND_2"/>
    <property type="match status" value="1"/>
</dbReference>
<comment type="subunit">
    <text evidence="4">Component of the PAN1 actin cytoskeleton-regulatory complex.</text>
</comment>
<feature type="compositionally biased region" description="Polar residues" evidence="12">
    <location>
        <begin position="909"/>
        <end position="923"/>
    </location>
</feature>
<dbReference type="CDD" id="cd00052">
    <property type="entry name" value="EH"/>
    <property type="match status" value="3"/>
</dbReference>
<accession>A0AAD6NKV4</accession>
<feature type="compositionally biased region" description="Polar residues" evidence="12">
    <location>
        <begin position="1246"/>
        <end position="1272"/>
    </location>
</feature>
<dbReference type="InterPro" id="IPR000261">
    <property type="entry name" value="EH_dom"/>
</dbReference>
<dbReference type="InterPro" id="IPR009060">
    <property type="entry name" value="UBA-like_sf"/>
</dbReference>
<evidence type="ECO:0000259" key="13">
    <source>
        <dbReference type="PROSITE" id="PS50030"/>
    </source>
</evidence>
<evidence type="ECO:0000256" key="7">
    <source>
        <dbReference type="ARBA" id="ARBA00023054"/>
    </source>
</evidence>
<feature type="domain" description="EH" evidence="14">
    <location>
        <begin position="42"/>
        <end position="129"/>
    </location>
</feature>
<dbReference type="SMART" id="SM00027">
    <property type="entry name" value="EH"/>
    <property type="match status" value="3"/>
</dbReference>
<comment type="subcellular location">
    <subcellularLocation>
        <location evidence="3">Cell membrane</location>
        <topology evidence="3">Peripheral membrane protein</topology>
        <orientation evidence="3">Cytoplasmic side</orientation>
    </subcellularLocation>
    <subcellularLocation>
        <location evidence="2">Cytoplasm</location>
        <location evidence="2">Cytoskeleton</location>
        <location evidence="2">Actin patch</location>
    </subcellularLocation>
    <subcellularLocation>
        <location evidence="1">Endosome membrane</location>
        <topology evidence="1">Peripheral membrane protein</topology>
        <orientation evidence="1">Cytoplasmic side</orientation>
    </subcellularLocation>
</comment>
<evidence type="ECO:0000256" key="5">
    <source>
        <dbReference type="ARBA" id="ARBA00022583"/>
    </source>
</evidence>
<evidence type="ECO:0000256" key="11">
    <source>
        <dbReference type="SAM" id="Coils"/>
    </source>
</evidence>
<evidence type="ECO:0000256" key="2">
    <source>
        <dbReference type="ARBA" id="ARBA00004134"/>
    </source>
</evidence>
<dbReference type="GO" id="GO:0006897">
    <property type="term" value="P:endocytosis"/>
    <property type="evidence" value="ECO:0007669"/>
    <property type="project" value="UniProtKB-KW"/>
</dbReference>
<feature type="compositionally biased region" description="Pro residues" evidence="12">
    <location>
        <begin position="439"/>
        <end position="457"/>
    </location>
</feature>
<dbReference type="GO" id="GO:0016197">
    <property type="term" value="P:endosomal transport"/>
    <property type="evidence" value="ECO:0007669"/>
    <property type="project" value="TreeGrafter"/>
</dbReference>
<comment type="caution">
    <text evidence="16">The sequence shown here is derived from an EMBL/GenBank/DDBJ whole genome shotgun (WGS) entry which is preliminary data.</text>
</comment>
<evidence type="ECO:0000259" key="14">
    <source>
        <dbReference type="PROSITE" id="PS50031"/>
    </source>
</evidence>
<evidence type="ECO:0000256" key="10">
    <source>
        <dbReference type="ARBA" id="ARBA00025194"/>
    </source>
</evidence>
<protein>
    <submittedName>
        <fullName evidence="16">Uncharacterized protein</fullName>
    </submittedName>
</protein>
<keyword evidence="6" id="KW-0967">Endosome</keyword>
<dbReference type="InterPro" id="IPR015940">
    <property type="entry name" value="UBA"/>
</dbReference>
<organism evidence="16 17">
    <name type="scientific">Drechslerella dactyloides</name>
    <name type="common">Nematode-trapping fungus</name>
    <name type="synonym">Arthrobotrys dactyloides</name>
    <dbReference type="NCBI Taxonomy" id="74499"/>
    <lineage>
        <taxon>Eukaryota</taxon>
        <taxon>Fungi</taxon>
        <taxon>Dikarya</taxon>
        <taxon>Ascomycota</taxon>
        <taxon>Pezizomycotina</taxon>
        <taxon>Orbiliomycetes</taxon>
        <taxon>Orbiliales</taxon>
        <taxon>Orbiliaceae</taxon>
        <taxon>Drechslerella</taxon>
    </lineage>
</organism>
<dbReference type="GO" id="GO:0030479">
    <property type="term" value="C:actin cortical patch"/>
    <property type="evidence" value="ECO:0007669"/>
    <property type="project" value="UniProtKB-SubCell"/>
</dbReference>
<dbReference type="InterPro" id="IPR002048">
    <property type="entry name" value="EF_hand_dom"/>
</dbReference>
<feature type="compositionally biased region" description="Polar residues" evidence="12">
    <location>
        <begin position="1027"/>
        <end position="1045"/>
    </location>
</feature>
<feature type="compositionally biased region" description="Polar residues" evidence="12">
    <location>
        <begin position="470"/>
        <end position="483"/>
    </location>
</feature>
<feature type="compositionally biased region" description="Polar residues" evidence="12">
    <location>
        <begin position="1199"/>
        <end position="1212"/>
    </location>
</feature>
<dbReference type="SUPFAM" id="SSF47473">
    <property type="entry name" value="EF-hand"/>
    <property type="match status" value="3"/>
</dbReference>
<feature type="region of interest" description="Disordered" evidence="12">
    <location>
        <begin position="909"/>
        <end position="1338"/>
    </location>
</feature>
<evidence type="ECO:0000256" key="3">
    <source>
        <dbReference type="ARBA" id="ARBA00004413"/>
    </source>
</evidence>
<feature type="compositionally biased region" description="Basic and acidic residues" evidence="12">
    <location>
        <begin position="1079"/>
        <end position="1097"/>
    </location>
</feature>
<dbReference type="Gene3D" id="1.10.238.10">
    <property type="entry name" value="EF-hand"/>
    <property type="match status" value="3"/>
</dbReference>
<sequence>MSRNQPPATIAEILPGNHVGHNTAFCSACEAPPPNLVLTTDEKKVFGQLFQAADTQNLGVITGELAVKFFEKSGLKPQVLGEIWGIADTENRGLLTKVGFSVALRLIGQAQNGQAPRADLAQYPGPLPTFKGVNLSWPAPGSPQQSSQVPQPPTSPIQQQLSGSGIAVPRLSPEDVVRFNNLFENSNPVDGLLPGESARQIFEKAKLPNSTLGLIWGLVDRQQRGALGPNEFVVAMHLIQCTMNGSMPGLPTSLPQALFDAASRAPRPVTSDGRPRPPPGTGPRPVPAGTPTVPPIPRQFNPTRAQSPLRQQYTPPPMPPPSAPPPGPADVPWSITAVEKAKFDNHFQEVDSGNKGYITGEEAVPFFSGSKLPEEALAQIWDLADIEKNGNLTREEFAIAMYLIRQERNRGTNGKGLPDTLPLNLIPPSMRSRLGFAPQGPPKPPGPFDAPSAPEPPKSNLDELFGLDDSFTSGSSAQPSTTGAAPLNTALANTSDFSGPRSPLPAPTATSSVSLFGTKPFVPSSAFGQNIISPSATGGTSSSKDTPSHLDDLLDPEVNKKLTSESTELANLSNQIGSLTKQTQDLKMKRMSADQNVVNVASEKHNIELKLAQLRQSYENEERELKRVEELLATSRAETTRLRNDCVMVEASLSDLRNQKAQVQAAYDADIRENLSLKERMKTANQETNELKKQLDKLKHEARQQKGLVAINKKQLATSETEKDRVKGEIEKEKADIAAAHQELSRGASPQPPASPTLSQTSTMSTNPFNANPFHRKSPPVQETASVEKRFQESHGFFDSSPQSTFATPASNPGQNAFDNVFGSFTTPSGTGPPPPTSFSRQNTGSKDPARAPAFSAPSATESAFGGSTPPTSPPTSSYSSHTAEIPPSVGSPHITSAFLPLTLNRTESATSSVQVQPPSESAFSRPDTPTAWPGTLTESKPESEVVDAFRPSPLSHSSTIDQQDAPKTLERTRTGSTTAGSPVASRTGDKRDSASDFGNPGSPVSAHIPGAFPGIDIHAPIKPTATGESYLSTMSNRSRVSQAKSEPLNFGFTSQEPRGSQAAKDDFDAAFSSFGQTKVERPSTGKEEFPPIRELQDDNDSDTASEAGGFDDNFTAASPKGKKTGGATEGIEKPASILPVPESSAVKSLISNPSTPLPGPNSQTSPPTYTATAPGTGTDGSAFPPEFTNLLPSRTDPTKTNTNVPPAQTAGTAKMFLSSPAMTPPAPNSNVDSVFGHSIAAPAGPSTQPVSDYSAFSTVQSKPSGAPTQNKSAFDDDDFESSFKDLGEAREANSKGDEYDNFTTDHGYAEFNDMFDTPAPLKQVPPSGKGMPEDDDFSAFQFNTLQNTQPSGSNDDWDALFASLDKPDQAVPHIDTAVIGQANGGEADASDAFDVAGPQALTTNLTGQKKVDSDVRKLQNMGFSEDQATIALKKFDNNLPKATNFLLDQTGSPGGH</sequence>